<gene>
    <name evidence="2" type="ORF">METZ01_LOCUS77736</name>
</gene>
<reference evidence="2" key="1">
    <citation type="submission" date="2018-05" db="EMBL/GenBank/DDBJ databases">
        <authorList>
            <person name="Lanie J.A."/>
            <person name="Ng W.-L."/>
            <person name="Kazmierczak K.M."/>
            <person name="Andrzejewski T.M."/>
            <person name="Davidsen T.M."/>
            <person name="Wayne K.J."/>
            <person name="Tettelin H."/>
            <person name="Glass J.I."/>
            <person name="Rusch D."/>
            <person name="Podicherti R."/>
            <person name="Tsui H.-C.T."/>
            <person name="Winkler M.E."/>
        </authorList>
    </citation>
    <scope>NUCLEOTIDE SEQUENCE</scope>
</reference>
<accession>A0A381U9I5</accession>
<dbReference type="InterPro" id="IPR036291">
    <property type="entry name" value="NAD(P)-bd_dom_sf"/>
</dbReference>
<dbReference type="GO" id="GO:0009247">
    <property type="term" value="P:glycolipid biosynthetic process"/>
    <property type="evidence" value="ECO:0007669"/>
    <property type="project" value="TreeGrafter"/>
</dbReference>
<name>A0A381U9I5_9ZZZZ</name>
<dbReference type="PANTHER" id="PTHR12286:SF5">
    <property type="entry name" value="SACCHAROPINE DEHYDROGENASE-LIKE OXIDOREDUCTASE"/>
    <property type="match status" value="1"/>
</dbReference>
<feature type="domain" description="Saccharopine dehydrogenase NADP binding" evidence="1">
    <location>
        <begin position="7"/>
        <end position="131"/>
    </location>
</feature>
<dbReference type="GO" id="GO:0005886">
    <property type="term" value="C:plasma membrane"/>
    <property type="evidence" value="ECO:0007669"/>
    <property type="project" value="TreeGrafter"/>
</dbReference>
<proteinExistence type="predicted"/>
<dbReference type="InterPro" id="IPR051276">
    <property type="entry name" value="Saccharopine_DH-like_oxidrdct"/>
</dbReference>
<dbReference type="Gene3D" id="3.40.50.720">
    <property type="entry name" value="NAD(P)-binding Rossmann-like Domain"/>
    <property type="match status" value="1"/>
</dbReference>
<evidence type="ECO:0000313" key="2">
    <source>
        <dbReference type="EMBL" id="SVA24882.1"/>
    </source>
</evidence>
<dbReference type="AlphaFoldDB" id="A0A381U9I5"/>
<dbReference type="InterPro" id="IPR005097">
    <property type="entry name" value="Sacchrp_dh_NADP-bd"/>
</dbReference>
<organism evidence="2">
    <name type="scientific">marine metagenome</name>
    <dbReference type="NCBI Taxonomy" id="408172"/>
    <lineage>
        <taxon>unclassified sequences</taxon>
        <taxon>metagenomes</taxon>
        <taxon>ecological metagenomes</taxon>
    </lineage>
</organism>
<dbReference type="Pfam" id="PF03435">
    <property type="entry name" value="Sacchrp_dh_NADP"/>
    <property type="match status" value="1"/>
</dbReference>
<dbReference type="SUPFAM" id="SSF51735">
    <property type="entry name" value="NAD(P)-binding Rossmann-fold domains"/>
    <property type="match status" value="1"/>
</dbReference>
<dbReference type="PANTHER" id="PTHR12286">
    <property type="entry name" value="SACCHAROPINE DEHYDROGENASE-LIKE OXIDOREDUCTASE"/>
    <property type="match status" value="1"/>
</dbReference>
<protein>
    <recommendedName>
        <fullName evidence="1">Saccharopine dehydrogenase NADP binding domain-containing protein</fullName>
    </recommendedName>
</protein>
<evidence type="ECO:0000259" key="1">
    <source>
        <dbReference type="Pfam" id="PF03435"/>
    </source>
</evidence>
<dbReference type="EMBL" id="UINC01006003">
    <property type="protein sequence ID" value="SVA24882.1"/>
    <property type="molecule type" value="Genomic_DNA"/>
</dbReference>
<sequence length="401" mass="43416">MDRPYDIIVWGASGFTGRLVVDYMSKHQTTSNLRWAVAGRNTNKLEEVLSGREVQILQAESHDTESLEALVRQGRVILTTVGPYARYGSELVAACVRHGTHYCDLTGEVHWMHEMISKHQQEAKDSGARIVHTCGFDSIPSDIGVFYLQKQMQALHGVAAKHIKYRTISFSGGASGGTIDSMMAMMEKAKEDPSISKIIADPYALNDGKKGLDEPDRMSPYFDEDFDSWVGPFIMAAINTRVVRRTNELLGGIYGTDFRYDEGTLSGKGAGGFFGATGVGIGTGALAGLASFSPTRSILKRVLPKPGEGPSKEARDKGFFEIELLGIHPNDTSKNIKVRVKGDKDPGYGSTSKMIAESALALAQDDLDVGGGFWTPASAMGEALLKRLPEGAGVTFEVVEN</sequence>